<reference evidence="7 8" key="2">
    <citation type="submission" date="2011-10" db="EMBL/GenBank/DDBJ databases">
        <title>Draft genome sequence of Candidatus Burkholderia kirkii.</title>
        <authorList>
            <person name="Carlier A.L."/>
            <person name="Eberl L."/>
        </authorList>
    </citation>
    <scope>NUCLEOTIDE SEQUENCE [LARGE SCALE GENOMIC DNA]</scope>
    <source>
        <strain evidence="7 8">UZHbot1</strain>
    </source>
</reference>
<dbReference type="PANTHER" id="PTHR44051:SF9">
    <property type="entry name" value="GLUTATHIONE S-TRANSFERASE 1"/>
    <property type="match status" value="1"/>
</dbReference>
<evidence type="ECO:0000256" key="2">
    <source>
        <dbReference type="ARBA" id="ARBA00022679"/>
    </source>
</evidence>
<keyword evidence="8" id="KW-1185">Reference proteome</keyword>
<accession>G4MIK4</accession>
<dbReference type="GO" id="GO:0004601">
    <property type="term" value="F:peroxidase activity"/>
    <property type="evidence" value="ECO:0007669"/>
    <property type="project" value="UniProtKB-ARBA"/>
</dbReference>
<dbReference type="Gene3D" id="1.20.1050.10">
    <property type="match status" value="1"/>
</dbReference>
<dbReference type="InterPro" id="IPR040079">
    <property type="entry name" value="Glutathione_S-Trfase"/>
</dbReference>
<comment type="catalytic activity">
    <reaction evidence="3">
        <text>RX + glutathione = an S-substituted glutathione + a halide anion + H(+)</text>
        <dbReference type="Rhea" id="RHEA:16437"/>
        <dbReference type="ChEBI" id="CHEBI:15378"/>
        <dbReference type="ChEBI" id="CHEBI:16042"/>
        <dbReference type="ChEBI" id="CHEBI:17792"/>
        <dbReference type="ChEBI" id="CHEBI:57925"/>
        <dbReference type="ChEBI" id="CHEBI:90779"/>
        <dbReference type="EC" id="2.5.1.18"/>
    </reaction>
</comment>
<dbReference type="FunFam" id="3.40.30.10:FF:000156">
    <property type="entry name" value="Glutathione S-transferase 1"/>
    <property type="match status" value="1"/>
</dbReference>
<dbReference type="InterPro" id="IPR036249">
    <property type="entry name" value="Thioredoxin-like_sf"/>
</dbReference>
<dbReference type="PROSITE" id="PS50404">
    <property type="entry name" value="GST_NTER"/>
    <property type="match status" value="1"/>
</dbReference>
<dbReference type="SFLD" id="SFLDS00019">
    <property type="entry name" value="Glutathione_Transferase_(cytos"/>
    <property type="match status" value="1"/>
</dbReference>
<dbReference type="GO" id="GO:0004364">
    <property type="term" value="F:glutathione transferase activity"/>
    <property type="evidence" value="ECO:0007669"/>
    <property type="project" value="UniProtKB-EC"/>
</dbReference>
<gene>
    <name evidence="7" type="ORF">BKIR_c84_3570</name>
</gene>
<evidence type="ECO:0000259" key="6">
    <source>
        <dbReference type="PROSITE" id="PS50405"/>
    </source>
</evidence>
<dbReference type="CDD" id="cd03046">
    <property type="entry name" value="GST_N_GTT1_like"/>
    <property type="match status" value="1"/>
</dbReference>
<evidence type="ECO:0000313" key="7">
    <source>
        <dbReference type="EMBL" id="CCD40983.1"/>
    </source>
</evidence>
<evidence type="ECO:0000313" key="8">
    <source>
        <dbReference type="Proteomes" id="UP000003511"/>
    </source>
</evidence>
<dbReference type="Pfam" id="PF02798">
    <property type="entry name" value="GST_N"/>
    <property type="match status" value="1"/>
</dbReference>
<dbReference type="Pfam" id="PF00043">
    <property type="entry name" value="GST_C"/>
    <property type="match status" value="1"/>
</dbReference>
<evidence type="ECO:0000256" key="1">
    <source>
        <dbReference type="ARBA" id="ARBA00012452"/>
    </source>
</evidence>
<dbReference type="HOGENOM" id="CLU_011226_15_5_4"/>
<feature type="domain" description="GST N-terminal" evidence="5">
    <location>
        <begin position="21"/>
        <end position="103"/>
    </location>
</feature>
<dbReference type="STRING" id="1055526.BKIR_c84_3570"/>
<dbReference type="PROSITE" id="PS50405">
    <property type="entry name" value="GST_CTER"/>
    <property type="match status" value="1"/>
</dbReference>
<dbReference type="PANTHER" id="PTHR44051">
    <property type="entry name" value="GLUTATHIONE S-TRANSFERASE-RELATED"/>
    <property type="match status" value="1"/>
</dbReference>
<protein>
    <recommendedName>
        <fullName evidence="1">glutathione transferase</fullName>
        <ecNumber evidence="1">2.5.1.18</ecNumber>
    </recommendedName>
</protein>
<dbReference type="AlphaFoldDB" id="G4MIK4"/>
<comment type="similarity">
    <text evidence="4">Belongs to the GST superfamily.</text>
</comment>
<keyword evidence="2 7" id="KW-0808">Transferase</keyword>
<dbReference type="BioCyc" id="CBUR1055526:G10QW-1740-MONOMER"/>
<dbReference type="SFLD" id="SFLDG00358">
    <property type="entry name" value="Main_(cytGST)"/>
    <property type="match status" value="1"/>
</dbReference>
<dbReference type="EMBL" id="CAFE01000269">
    <property type="protein sequence ID" value="CCD40983.1"/>
    <property type="molecule type" value="Genomic_DNA"/>
</dbReference>
<evidence type="ECO:0000256" key="4">
    <source>
        <dbReference type="RuleBase" id="RU003494"/>
    </source>
</evidence>
<dbReference type="CDD" id="cd03189">
    <property type="entry name" value="GST_C_GTT1_like"/>
    <property type="match status" value="1"/>
</dbReference>
<evidence type="ECO:0000256" key="3">
    <source>
        <dbReference type="ARBA" id="ARBA00047960"/>
    </source>
</evidence>
<dbReference type="InterPro" id="IPR004045">
    <property type="entry name" value="Glutathione_S-Trfase_N"/>
</dbReference>
<dbReference type="EC" id="2.5.1.18" evidence="1"/>
<dbReference type="SUPFAM" id="SSF52833">
    <property type="entry name" value="Thioredoxin-like"/>
    <property type="match status" value="1"/>
</dbReference>
<dbReference type="GO" id="GO:0005737">
    <property type="term" value="C:cytoplasm"/>
    <property type="evidence" value="ECO:0007669"/>
    <property type="project" value="UniProtKB-ARBA"/>
</dbReference>
<evidence type="ECO:0000259" key="5">
    <source>
        <dbReference type="PROSITE" id="PS50404"/>
    </source>
</evidence>
<dbReference type="InterPro" id="IPR004046">
    <property type="entry name" value="GST_C"/>
</dbReference>
<dbReference type="Gene3D" id="3.40.30.10">
    <property type="entry name" value="Glutaredoxin"/>
    <property type="match status" value="1"/>
</dbReference>
<feature type="domain" description="GST C-terminal" evidence="6">
    <location>
        <begin position="110"/>
        <end position="241"/>
    </location>
</feature>
<comment type="caution">
    <text evidence="7">The sequence shown here is derived from an EMBL/GenBank/DDBJ whole genome shotgun (WGS) entry which is preliminary data.</text>
</comment>
<name>G4MIK4_9BURK</name>
<dbReference type="SUPFAM" id="SSF47616">
    <property type="entry name" value="GST C-terminal domain-like"/>
    <property type="match status" value="1"/>
</dbReference>
<sequence length="241" mass="27236">MLSPVCDTPIRQGFPAKKIRPTMLTVHHLNNSRSQRVLWMLEEIGVEYELKHYQRDPRTMFAPPELRTIHPLGKAPVVTDGELTLAESGAIIEYLADRYGEGRFLPPPGASPERVRYNYWMHYAEGSAMPPLLLKLVARRLESAKMPFFAKPIAQTMQSSFIDPQLRLHFGYIEAELAKSPWFAGDAFSAADVQMSFPLETGGQRAGAKNLPHIRAFLERIHAKPAYQRALARGGRYDYAS</sequence>
<reference evidence="7 8" key="1">
    <citation type="submission" date="2011-09" db="EMBL/GenBank/DDBJ databases">
        <authorList>
            <person name="Carlier A."/>
        </authorList>
    </citation>
    <scope>NUCLEOTIDE SEQUENCE [LARGE SCALE GENOMIC DNA]</scope>
    <source>
        <strain evidence="7 8">UZHbot1</strain>
    </source>
</reference>
<dbReference type="SFLD" id="SFLDG01150">
    <property type="entry name" value="Main.1:_Beta-like"/>
    <property type="match status" value="1"/>
</dbReference>
<proteinExistence type="inferred from homology"/>
<organism evidence="7 8">
    <name type="scientific">Candidatus Paraburkholderia kirkii UZHbot1</name>
    <dbReference type="NCBI Taxonomy" id="1055526"/>
    <lineage>
        <taxon>Bacteria</taxon>
        <taxon>Pseudomonadati</taxon>
        <taxon>Pseudomonadota</taxon>
        <taxon>Betaproteobacteria</taxon>
        <taxon>Burkholderiales</taxon>
        <taxon>Burkholderiaceae</taxon>
        <taxon>Paraburkholderia</taxon>
    </lineage>
</organism>
<dbReference type="InterPro" id="IPR010987">
    <property type="entry name" value="Glutathione-S-Trfase_C-like"/>
</dbReference>
<dbReference type="Proteomes" id="UP000003511">
    <property type="component" value="Unassembled WGS sequence"/>
</dbReference>
<dbReference type="InterPro" id="IPR036282">
    <property type="entry name" value="Glutathione-S-Trfase_C_sf"/>
</dbReference>